<evidence type="ECO:0000313" key="4">
    <source>
        <dbReference type="Proteomes" id="UP001228905"/>
    </source>
</evidence>
<keyword evidence="1" id="KW-1133">Transmembrane helix</keyword>
<organism evidence="3 4">
    <name type="scientific">Caulobacter ginsengisoli</name>
    <dbReference type="NCBI Taxonomy" id="400775"/>
    <lineage>
        <taxon>Bacteria</taxon>
        <taxon>Pseudomonadati</taxon>
        <taxon>Pseudomonadota</taxon>
        <taxon>Alphaproteobacteria</taxon>
        <taxon>Caulobacterales</taxon>
        <taxon>Caulobacteraceae</taxon>
        <taxon>Caulobacter</taxon>
    </lineage>
</organism>
<protein>
    <recommendedName>
        <fullName evidence="2">CBU-0592-like domain-containing protein</fullName>
    </recommendedName>
</protein>
<name>A0ABU0IWA5_9CAUL</name>
<gene>
    <name evidence="3" type="ORF">QO010_004095</name>
</gene>
<dbReference type="EMBL" id="JAUSVS010000010">
    <property type="protein sequence ID" value="MDQ0466302.1"/>
    <property type="molecule type" value="Genomic_DNA"/>
</dbReference>
<evidence type="ECO:0000256" key="1">
    <source>
        <dbReference type="SAM" id="Phobius"/>
    </source>
</evidence>
<keyword evidence="1" id="KW-0472">Membrane</keyword>
<keyword evidence="1" id="KW-0812">Transmembrane</keyword>
<dbReference type="Proteomes" id="UP001228905">
    <property type="component" value="Unassembled WGS sequence"/>
</dbReference>
<evidence type="ECO:0000313" key="3">
    <source>
        <dbReference type="EMBL" id="MDQ0466302.1"/>
    </source>
</evidence>
<comment type="caution">
    <text evidence="3">The sequence shown here is derived from an EMBL/GenBank/DDBJ whole genome shotgun (WGS) entry which is preliminary data.</text>
</comment>
<feature type="transmembrane region" description="Helical" evidence="1">
    <location>
        <begin position="59"/>
        <end position="77"/>
    </location>
</feature>
<feature type="transmembrane region" description="Helical" evidence="1">
    <location>
        <begin position="6"/>
        <end position="22"/>
    </location>
</feature>
<evidence type="ECO:0000259" key="2">
    <source>
        <dbReference type="Pfam" id="PF26604"/>
    </source>
</evidence>
<sequence length="81" mass="8603">MAWYDIVGVIGTATILIAYGLTSTGRLDPQKAPALTANGVGSGLILLSLTQAWNMSAAIVEGAWALISLFGLTRLLWKRRS</sequence>
<feature type="domain" description="CBU-0592-like" evidence="2">
    <location>
        <begin position="4"/>
        <end position="79"/>
    </location>
</feature>
<reference evidence="3 4" key="1">
    <citation type="submission" date="2023-07" db="EMBL/GenBank/DDBJ databases">
        <title>Genomic Encyclopedia of Type Strains, Phase IV (KMG-IV): sequencing the most valuable type-strain genomes for metagenomic binning, comparative biology and taxonomic classification.</title>
        <authorList>
            <person name="Goeker M."/>
        </authorList>
    </citation>
    <scope>NUCLEOTIDE SEQUENCE [LARGE SCALE GENOMIC DNA]</scope>
    <source>
        <strain evidence="3 4">DSM 18695</strain>
    </source>
</reference>
<keyword evidence="4" id="KW-1185">Reference proteome</keyword>
<dbReference type="NCBIfam" id="NF047864">
    <property type="entry name" value="CBU_0592_membra"/>
    <property type="match status" value="1"/>
</dbReference>
<accession>A0ABU0IWA5</accession>
<dbReference type="Pfam" id="PF26604">
    <property type="entry name" value="CBU_0592"/>
    <property type="match status" value="1"/>
</dbReference>
<proteinExistence type="predicted"/>
<dbReference type="InterPro" id="IPR058058">
    <property type="entry name" value="CBU_0592-like"/>
</dbReference>
<dbReference type="RefSeq" id="WP_307352310.1">
    <property type="nucleotide sequence ID" value="NZ_JAUSVS010000010.1"/>
</dbReference>